<dbReference type="Gene3D" id="3.30.200.20">
    <property type="entry name" value="Phosphorylase Kinase, domain 1"/>
    <property type="match status" value="1"/>
</dbReference>
<keyword evidence="2" id="KW-0808">Transferase</keyword>
<keyword evidence="3 6" id="KW-0547">Nucleotide-binding</keyword>
<evidence type="ECO:0000256" key="7">
    <source>
        <dbReference type="SAM" id="MobiDB-lite"/>
    </source>
</evidence>
<evidence type="ECO:0000256" key="4">
    <source>
        <dbReference type="ARBA" id="ARBA00022777"/>
    </source>
</evidence>
<evidence type="ECO:0000256" key="1">
    <source>
        <dbReference type="ARBA" id="ARBA00022527"/>
    </source>
</evidence>
<dbReference type="InterPro" id="IPR000719">
    <property type="entry name" value="Prot_kinase_dom"/>
</dbReference>
<dbReference type="PANTHER" id="PTHR24058">
    <property type="entry name" value="DUAL SPECIFICITY PROTEIN KINASE"/>
    <property type="match status" value="1"/>
</dbReference>
<dbReference type="PANTHER" id="PTHR24058:SF46">
    <property type="entry name" value="HOMEODOMAIN-INTERACTING PROTEIN KINASE 4"/>
    <property type="match status" value="1"/>
</dbReference>
<dbReference type="InterPro" id="IPR050494">
    <property type="entry name" value="Ser_Thr_dual-spec_kinase"/>
</dbReference>
<evidence type="ECO:0000313" key="9">
    <source>
        <dbReference type="EMBL" id="KYO25626.1"/>
    </source>
</evidence>
<dbReference type="AlphaFoldDB" id="A0A151MM76"/>
<dbReference type="Pfam" id="PF00069">
    <property type="entry name" value="Pkinase"/>
    <property type="match status" value="1"/>
</dbReference>
<organism evidence="9 10">
    <name type="scientific">Alligator mississippiensis</name>
    <name type="common">American alligator</name>
    <dbReference type="NCBI Taxonomy" id="8496"/>
    <lineage>
        <taxon>Eukaryota</taxon>
        <taxon>Metazoa</taxon>
        <taxon>Chordata</taxon>
        <taxon>Craniata</taxon>
        <taxon>Vertebrata</taxon>
        <taxon>Euteleostomi</taxon>
        <taxon>Archelosauria</taxon>
        <taxon>Archosauria</taxon>
        <taxon>Crocodylia</taxon>
        <taxon>Alligatoridae</taxon>
        <taxon>Alligatorinae</taxon>
        <taxon>Alligator</taxon>
    </lineage>
</organism>
<feature type="domain" description="Protein kinase" evidence="8">
    <location>
        <begin position="11"/>
        <end position="313"/>
    </location>
</feature>
<keyword evidence="4 9" id="KW-0418">Kinase</keyword>
<dbReference type="InterPro" id="IPR008271">
    <property type="entry name" value="Ser/Thr_kinase_AS"/>
</dbReference>
<dbReference type="PROSITE" id="PS00108">
    <property type="entry name" value="PROTEIN_KINASE_ST"/>
    <property type="match status" value="1"/>
</dbReference>
<evidence type="ECO:0000313" key="10">
    <source>
        <dbReference type="Proteomes" id="UP000050525"/>
    </source>
</evidence>
<keyword evidence="5 6" id="KW-0067">ATP-binding</keyword>
<dbReference type="InterPro" id="IPR017441">
    <property type="entry name" value="Protein_kinase_ATP_BS"/>
</dbReference>
<reference evidence="9 10" key="1">
    <citation type="journal article" date="2012" name="Genome Biol.">
        <title>Sequencing three crocodilian genomes to illuminate the evolution of archosaurs and amniotes.</title>
        <authorList>
            <person name="St John J.A."/>
            <person name="Braun E.L."/>
            <person name="Isberg S.R."/>
            <person name="Miles L.G."/>
            <person name="Chong A.Y."/>
            <person name="Gongora J."/>
            <person name="Dalzell P."/>
            <person name="Moran C."/>
            <person name="Bed'hom B."/>
            <person name="Abzhanov A."/>
            <person name="Burgess S.C."/>
            <person name="Cooksey A.M."/>
            <person name="Castoe T.A."/>
            <person name="Crawford N.G."/>
            <person name="Densmore L.D."/>
            <person name="Drew J.C."/>
            <person name="Edwards S.V."/>
            <person name="Faircloth B.C."/>
            <person name="Fujita M.K."/>
            <person name="Greenwold M.J."/>
            <person name="Hoffmann F.G."/>
            <person name="Howard J.M."/>
            <person name="Iguchi T."/>
            <person name="Janes D.E."/>
            <person name="Khan S.Y."/>
            <person name="Kohno S."/>
            <person name="de Koning A.J."/>
            <person name="Lance S.L."/>
            <person name="McCarthy F.M."/>
            <person name="McCormack J.E."/>
            <person name="Merchant M.E."/>
            <person name="Peterson D.G."/>
            <person name="Pollock D.D."/>
            <person name="Pourmand N."/>
            <person name="Raney B.J."/>
            <person name="Roessler K.A."/>
            <person name="Sanford J.R."/>
            <person name="Sawyer R.H."/>
            <person name="Schmidt C.J."/>
            <person name="Triplett E.W."/>
            <person name="Tuberville T.D."/>
            <person name="Venegas-Anaya M."/>
            <person name="Howard J.T."/>
            <person name="Jarvis E.D."/>
            <person name="Guillette L.J.Jr."/>
            <person name="Glenn T.C."/>
            <person name="Green R.E."/>
            <person name="Ray D.A."/>
        </authorList>
    </citation>
    <scope>NUCLEOTIDE SEQUENCE [LARGE SCALE GENOMIC DNA]</scope>
    <source>
        <strain evidence="9">KSC_2009_1</strain>
    </source>
</reference>
<feature type="binding site" evidence="6">
    <location>
        <position position="40"/>
    </location>
    <ligand>
        <name>ATP</name>
        <dbReference type="ChEBI" id="CHEBI:30616"/>
    </ligand>
</feature>
<comment type="caution">
    <text evidence="9">The sequence shown here is derived from an EMBL/GenBank/DDBJ whole genome shotgun (WGS) entry which is preliminary data.</text>
</comment>
<dbReference type="GO" id="GO:0004674">
    <property type="term" value="F:protein serine/threonine kinase activity"/>
    <property type="evidence" value="ECO:0007669"/>
    <property type="project" value="UniProtKB-KW"/>
</dbReference>
<dbReference type="InterPro" id="IPR011009">
    <property type="entry name" value="Kinase-like_dom_sf"/>
</dbReference>
<keyword evidence="9" id="KW-0238">DNA-binding</keyword>
<dbReference type="GO" id="GO:0005524">
    <property type="term" value="F:ATP binding"/>
    <property type="evidence" value="ECO:0007669"/>
    <property type="project" value="UniProtKB-UniRule"/>
</dbReference>
<feature type="compositionally biased region" description="Polar residues" evidence="7">
    <location>
        <begin position="459"/>
        <end position="469"/>
    </location>
</feature>
<dbReference type="GO" id="GO:0005737">
    <property type="term" value="C:cytoplasm"/>
    <property type="evidence" value="ECO:0007669"/>
    <property type="project" value="TreeGrafter"/>
</dbReference>
<keyword evidence="9" id="KW-0371">Homeobox</keyword>
<dbReference type="STRING" id="8496.A0A151MM76"/>
<feature type="region of interest" description="Disordered" evidence="7">
    <location>
        <begin position="415"/>
        <end position="514"/>
    </location>
</feature>
<dbReference type="GO" id="GO:0004713">
    <property type="term" value="F:protein tyrosine kinase activity"/>
    <property type="evidence" value="ECO:0007669"/>
    <property type="project" value="TreeGrafter"/>
</dbReference>
<proteinExistence type="predicted"/>
<evidence type="ECO:0000256" key="3">
    <source>
        <dbReference type="ARBA" id="ARBA00022741"/>
    </source>
</evidence>
<dbReference type="SMART" id="SM00220">
    <property type="entry name" value="S_TKc"/>
    <property type="match status" value="1"/>
</dbReference>
<keyword evidence="10" id="KW-1185">Reference proteome</keyword>
<accession>A0A151MM76</accession>
<evidence type="ECO:0000256" key="2">
    <source>
        <dbReference type="ARBA" id="ARBA00022679"/>
    </source>
</evidence>
<gene>
    <name evidence="9" type="primary">HIPK4</name>
    <name evidence="9" type="ORF">Y1Q_0010029</name>
</gene>
<dbReference type="Proteomes" id="UP000050525">
    <property type="component" value="Unassembled WGS sequence"/>
</dbReference>
<evidence type="ECO:0000256" key="5">
    <source>
        <dbReference type="ARBA" id="ARBA00022840"/>
    </source>
</evidence>
<dbReference type="EMBL" id="AKHW03005718">
    <property type="protein sequence ID" value="KYO25626.1"/>
    <property type="molecule type" value="Genomic_DNA"/>
</dbReference>
<dbReference type="PROSITE" id="PS50011">
    <property type="entry name" value="PROTEIN_KINASE_DOM"/>
    <property type="match status" value="1"/>
</dbReference>
<feature type="compositionally biased region" description="Basic residues" evidence="7">
    <location>
        <begin position="418"/>
        <end position="428"/>
    </location>
</feature>
<evidence type="ECO:0000256" key="6">
    <source>
        <dbReference type="PROSITE-ProRule" id="PRU10141"/>
    </source>
</evidence>
<evidence type="ECO:0000259" key="8">
    <source>
        <dbReference type="PROSITE" id="PS50011"/>
    </source>
</evidence>
<dbReference type="PROSITE" id="PS00107">
    <property type="entry name" value="PROTEIN_KINASE_ATP"/>
    <property type="match status" value="1"/>
</dbReference>
<keyword evidence="1" id="KW-0723">Serine/threonine-protein kinase</keyword>
<name>A0A151MM76_ALLMI</name>
<dbReference type="SUPFAM" id="SSF56112">
    <property type="entry name" value="Protein kinase-like (PK-like)"/>
    <property type="match status" value="1"/>
</dbReference>
<dbReference type="Gene3D" id="1.10.510.10">
    <property type="entry name" value="Transferase(Phosphotransferase) domain 1"/>
    <property type="match status" value="1"/>
</dbReference>
<dbReference type="GO" id="GO:0005634">
    <property type="term" value="C:nucleus"/>
    <property type="evidence" value="ECO:0007669"/>
    <property type="project" value="TreeGrafter"/>
</dbReference>
<sequence length="514" mass="56467">MVTLASGAERYEVVEILGKGTFGEVAKGRKLSTGEPVALKVLADDAYRHRIVRNELKLLRALGRLDPEAAHVVRFHEGFQAGGKCYLVFELLEKNLFDFQKENGFAPLPVRHIRTVTAQVLRALAKLKELAVIHADLKPENIMLVDQARRPFRVKVIDFGSASFFPEVRYVREPYIQSRFYRAPEVLLGLPFCEKVDVWSLGCVVAELHLGWPLYPGGSEYDQVRYICETQGLPKGGLLGAASKAPLFFKRAPQPEGGSQWQLKAPAEAGVKAVERRKYVLRSLEQLEAVPRMLTWDSHERIAPAAALRHPFISAQELALGYGRTRYCQLALRGLRLALAGDERGAGMQGAITQLDDLSLAEPGMEGPPGLLGDGARPGTLEALGCTQGCRAACPNPRARPEPPVMEPIQAQYGLRHGSTKSHRPARHTRSDPAFEGWRSPGDERSRGSAVPPEPASADDQSLPKQQPRSPGAQRAMAEPPLPSSSAWLGPEARLPEQGSPGMFPYRHHVASHQ</sequence>
<dbReference type="GO" id="GO:0003677">
    <property type="term" value="F:DNA binding"/>
    <property type="evidence" value="ECO:0007669"/>
    <property type="project" value="UniProtKB-KW"/>
</dbReference>
<protein>
    <submittedName>
        <fullName evidence="9">Homeodomain-interacting protein kinase 4</fullName>
    </submittedName>
</protein>